<protein>
    <submittedName>
        <fullName evidence="3">Uncharacterized protein</fullName>
    </submittedName>
</protein>
<feature type="compositionally biased region" description="Polar residues" evidence="1">
    <location>
        <begin position="24"/>
        <end position="37"/>
    </location>
</feature>
<sequence length="215" mass="24214">MRTVLWCALLVTLIGSLTVVPSQATAAESVRGPTQSSADEKKLPTKEAMQKSARQAHKFLNTLHRVERGRKLKSVDINNNHFHTKAGFYRLNGPEKFRKSREAIQEWAVHSRREKLKQQTLGSLAHGADRFALRYGSNATPSTATTTPWSRWYLPAKEKNTGQPSLTQRVKQQTVGRAANWAGKFSDRFAGYDKNWQSKAEEIKRSNVRLPGVEG</sequence>
<evidence type="ECO:0000256" key="2">
    <source>
        <dbReference type="SAM" id="SignalP"/>
    </source>
</evidence>
<evidence type="ECO:0000313" key="3">
    <source>
        <dbReference type="EMBL" id="RKP39126.1"/>
    </source>
</evidence>
<evidence type="ECO:0000313" key="4">
    <source>
        <dbReference type="Proteomes" id="UP000268162"/>
    </source>
</evidence>
<dbReference type="EMBL" id="ML002296">
    <property type="protein sequence ID" value="RKP39126.1"/>
    <property type="molecule type" value="Genomic_DNA"/>
</dbReference>
<keyword evidence="2" id="KW-0732">Signal</keyword>
<feature type="signal peptide" evidence="2">
    <location>
        <begin position="1"/>
        <end position="16"/>
    </location>
</feature>
<reference evidence="4" key="1">
    <citation type="journal article" date="2018" name="Nat. Microbiol.">
        <title>Leveraging single-cell genomics to expand the fungal tree of life.</title>
        <authorList>
            <person name="Ahrendt S.R."/>
            <person name="Quandt C.A."/>
            <person name="Ciobanu D."/>
            <person name="Clum A."/>
            <person name="Salamov A."/>
            <person name="Andreopoulos B."/>
            <person name="Cheng J.F."/>
            <person name="Woyke T."/>
            <person name="Pelin A."/>
            <person name="Henrissat B."/>
            <person name="Reynolds N.K."/>
            <person name="Benny G.L."/>
            <person name="Smith M.E."/>
            <person name="James T.Y."/>
            <person name="Grigoriev I.V."/>
        </authorList>
    </citation>
    <scope>NUCLEOTIDE SEQUENCE [LARGE SCALE GENOMIC DNA]</scope>
    <source>
        <strain evidence="4">RSA 468</strain>
    </source>
</reference>
<dbReference type="AlphaFoldDB" id="A0A4P9ZZC8"/>
<feature type="region of interest" description="Disordered" evidence="1">
    <location>
        <begin position="24"/>
        <end position="44"/>
    </location>
</feature>
<name>A0A4P9ZZC8_9FUNG</name>
<accession>A0A4P9ZZC8</accession>
<dbReference type="Proteomes" id="UP000268162">
    <property type="component" value="Unassembled WGS sequence"/>
</dbReference>
<gene>
    <name evidence="3" type="ORF">BJ085DRAFT_39423</name>
</gene>
<feature type="chain" id="PRO_5020557224" evidence="2">
    <location>
        <begin position="17"/>
        <end position="215"/>
    </location>
</feature>
<proteinExistence type="predicted"/>
<evidence type="ECO:0000256" key="1">
    <source>
        <dbReference type="SAM" id="MobiDB-lite"/>
    </source>
</evidence>
<keyword evidence="4" id="KW-1185">Reference proteome</keyword>
<organism evidence="3 4">
    <name type="scientific">Dimargaris cristalligena</name>
    <dbReference type="NCBI Taxonomy" id="215637"/>
    <lineage>
        <taxon>Eukaryota</taxon>
        <taxon>Fungi</taxon>
        <taxon>Fungi incertae sedis</taxon>
        <taxon>Zoopagomycota</taxon>
        <taxon>Kickxellomycotina</taxon>
        <taxon>Dimargaritomycetes</taxon>
        <taxon>Dimargaritales</taxon>
        <taxon>Dimargaritaceae</taxon>
        <taxon>Dimargaris</taxon>
    </lineage>
</organism>